<name>A0A5M3XVM4_9ACTN</name>
<protein>
    <submittedName>
        <fullName evidence="2">Uncharacterized protein</fullName>
    </submittedName>
</protein>
<feature type="region of interest" description="Disordered" evidence="1">
    <location>
        <begin position="85"/>
        <end position="126"/>
    </location>
</feature>
<sequence>MDTEDLRKFGELLQAVRERRELAVPELYEAGWLLGEMTRYTAALADHMRAQVEELPGRYILRADDDRAPEDHTEDARYHLAAMASELGQAGTREPVPQRDRTHRGPGEPRRRMKNRSHHLRVEATQ</sequence>
<keyword evidence="3" id="KW-1185">Reference proteome</keyword>
<reference evidence="2 3" key="1">
    <citation type="submission" date="2019-10" db="EMBL/GenBank/DDBJ databases">
        <title>Whole genome shotgun sequence of Acrocarpospora pleiomorpha NBRC 16267.</title>
        <authorList>
            <person name="Ichikawa N."/>
            <person name="Kimura A."/>
            <person name="Kitahashi Y."/>
            <person name="Komaki H."/>
            <person name="Oguchi A."/>
        </authorList>
    </citation>
    <scope>NUCLEOTIDE SEQUENCE [LARGE SCALE GENOMIC DNA]</scope>
    <source>
        <strain evidence="2 3">NBRC 16267</strain>
    </source>
</reference>
<comment type="caution">
    <text evidence="2">The sequence shown here is derived from an EMBL/GenBank/DDBJ whole genome shotgun (WGS) entry which is preliminary data.</text>
</comment>
<organism evidence="2 3">
    <name type="scientific">Acrocarpospora pleiomorpha</name>
    <dbReference type="NCBI Taxonomy" id="90975"/>
    <lineage>
        <taxon>Bacteria</taxon>
        <taxon>Bacillati</taxon>
        <taxon>Actinomycetota</taxon>
        <taxon>Actinomycetes</taxon>
        <taxon>Streptosporangiales</taxon>
        <taxon>Streptosporangiaceae</taxon>
        <taxon>Acrocarpospora</taxon>
    </lineage>
</organism>
<evidence type="ECO:0000313" key="3">
    <source>
        <dbReference type="Proteomes" id="UP000377595"/>
    </source>
</evidence>
<dbReference type="RefSeq" id="WP_155350023.1">
    <property type="nucleotide sequence ID" value="NZ_BAAAHM010000027.1"/>
</dbReference>
<gene>
    <name evidence="2" type="ORF">Aple_081360</name>
</gene>
<dbReference type="EMBL" id="BLAF01000064">
    <property type="protein sequence ID" value="GES25237.1"/>
    <property type="molecule type" value="Genomic_DNA"/>
</dbReference>
<feature type="compositionally biased region" description="Basic and acidic residues" evidence="1">
    <location>
        <begin position="96"/>
        <end position="110"/>
    </location>
</feature>
<proteinExistence type="predicted"/>
<evidence type="ECO:0000313" key="2">
    <source>
        <dbReference type="EMBL" id="GES25237.1"/>
    </source>
</evidence>
<evidence type="ECO:0000256" key="1">
    <source>
        <dbReference type="SAM" id="MobiDB-lite"/>
    </source>
</evidence>
<dbReference type="Proteomes" id="UP000377595">
    <property type="component" value="Unassembled WGS sequence"/>
</dbReference>
<dbReference type="AlphaFoldDB" id="A0A5M3XVM4"/>
<accession>A0A5M3XVM4</accession>